<dbReference type="FunFam" id="3.50.50.60:FF:000033">
    <property type="entry name" value="Nitrite reductase [NAD(P)H], large subunit"/>
    <property type="match status" value="1"/>
</dbReference>
<evidence type="ECO:0000256" key="5">
    <source>
        <dbReference type="ARBA" id="ARBA00023014"/>
    </source>
</evidence>
<dbReference type="InterPro" id="IPR006963">
    <property type="entry name" value="Mopterin_OxRdtase_4Fe-4S_dom"/>
</dbReference>
<dbReference type="Pfam" id="PF01568">
    <property type="entry name" value="Molydop_binding"/>
    <property type="match status" value="1"/>
</dbReference>
<dbReference type="GO" id="GO:0051539">
    <property type="term" value="F:4 iron, 4 sulfur cluster binding"/>
    <property type="evidence" value="ECO:0007669"/>
    <property type="project" value="UniProtKB-KW"/>
</dbReference>
<dbReference type="STRING" id="1048340.SAMN05444487_10258"/>
<dbReference type="InterPro" id="IPR006655">
    <property type="entry name" value="Mopterin_OxRdtase_prok_CS"/>
</dbReference>
<dbReference type="EMBL" id="FNNQ01000002">
    <property type="protein sequence ID" value="SDW24929.1"/>
    <property type="molecule type" value="Genomic_DNA"/>
</dbReference>
<evidence type="ECO:0000256" key="1">
    <source>
        <dbReference type="ARBA" id="ARBA00001942"/>
    </source>
</evidence>
<keyword evidence="9" id="KW-1185">Reference proteome</keyword>
<evidence type="ECO:0000256" key="6">
    <source>
        <dbReference type="SAM" id="MobiDB-lite"/>
    </source>
</evidence>
<name>A0A1H2S1V0_9BACL</name>
<comment type="cofactor">
    <cofactor evidence="1">
        <name>Mo-bis(molybdopterin guanine dinucleotide)</name>
        <dbReference type="ChEBI" id="CHEBI:60539"/>
    </cofactor>
</comment>
<dbReference type="CDD" id="cd02754">
    <property type="entry name" value="MopB_Nitrate-R-NapA-like"/>
    <property type="match status" value="1"/>
</dbReference>
<sequence length="989" mass="110376">MEDFLRNHRNREQSQPTEHTALSRCPYCSMQCTMWVHEEKSVQGKKRVSISPNEEDPVVKGRLCVKGMNAHTHVLGEDRLKKPLLRKEGQLEPVTWAEALTWFKERVIATQEKYGHDAVAMFGGGSLTNEESYLLGKFARVALRTRYIDYNGRYCMSSAATAANQAFGVDRGLTQPLADLPQTDCLILAGTNISECQPTMMPYIHEAKKNGATIIVIDPRETATSRVADIHLQVHPGGDSALVNGMLKVIVDEGYTDENFIRNHTRGFNDLKAYLQTISLSEVASIAGVSEENIRVAARAFGKARAGMVLTARGVEQHTNGVRNVRNFINIALATGNMGRVGSGYGAVTGQGNGQGGREHGQKADQLPGYRQIENQQHRREVAEVWGIEEEQLPRAGVSAHEMFARMHEQLIRGLVVFSSNPLNSNPDSHYVEEALEQLDFLVVVDMFLSETASKADLVLPSATFLEDEGTVTNLEGRVSLRRAVRKLPAEVKTDWMILMEMAQALNQAKYFSYSNVEDIFNELCRASKGGIADYNGMSYQRIDEEDGVFWPCPDKDEAGVKRLFTGGRFFHPDGRARFLTVPHETPAEATDDTYPLTLTTGRLMHHYLTGVQTRRTPIHNQRAPEPLLYIHPNTAEEWMVEEGQLASVKSRRGEIKLKVKRTTQIRPDTVFIPMHWGGDGGVNRLTLPELDPESKMPAFKACAVRVGPPRTRRQKEDYREGEKGRMKKKKLVLVGNGMAGVQVIEHVLKLAKDDYDVTIFGKEPYPNYNRILLSSVLSGETEMEDITLNDWDWYQKNDIQLHVNCEVTRIDTEQKVVYGTDGVTASYDQLILATGSLPFMLPLPGVDKKGVIAFRDIKDCEAMMEASKQTKKAAVIGGGLLGLEAARGLLNLGMEVDVVHIYEDLMERQLDPVASTMLKEKLEQQGMNFLTNKHTEKILGNQRVKGLRFKDGTQIQADLVVMAVGSRNQAQCGGGERGWDRGEPGYRC</sequence>
<feature type="region of interest" description="Disordered" evidence="6">
    <location>
        <begin position="1"/>
        <end position="20"/>
    </location>
</feature>
<accession>A0A1H2S1V0</accession>
<dbReference type="Pfam" id="PF07992">
    <property type="entry name" value="Pyr_redox_2"/>
    <property type="match status" value="1"/>
</dbReference>
<keyword evidence="2" id="KW-0004">4Fe-4S</keyword>
<dbReference type="Proteomes" id="UP000198534">
    <property type="component" value="Unassembled WGS sequence"/>
</dbReference>
<feature type="domain" description="4Fe-4S Mo/W bis-MGD-type" evidence="7">
    <location>
        <begin position="18"/>
        <end position="78"/>
    </location>
</feature>
<dbReference type="Gene3D" id="3.50.50.60">
    <property type="entry name" value="FAD/NAD(P)-binding domain"/>
    <property type="match status" value="2"/>
</dbReference>
<evidence type="ECO:0000256" key="4">
    <source>
        <dbReference type="ARBA" id="ARBA00023004"/>
    </source>
</evidence>
<dbReference type="Pfam" id="PF00384">
    <property type="entry name" value="Molybdopterin"/>
    <property type="match status" value="1"/>
</dbReference>
<dbReference type="GO" id="GO:0003954">
    <property type="term" value="F:NADH dehydrogenase activity"/>
    <property type="evidence" value="ECO:0007669"/>
    <property type="project" value="TreeGrafter"/>
</dbReference>
<dbReference type="Gene3D" id="2.40.40.20">
    <property type="match status" value="1"/>
</dbReference>
<organism evidence="8 9">
    <name type="scientific">Marininema mesophilum</name>
    <dbReference type="NCBI Taxonomy" id="1048340"/>
    <lineage>
        <taxon>Bacteria</taxon>
        <taxon>Bacillati</taxon>
        <taxon>Bacillota</taxon>
        <taxon>Bacilli</taxon>
        <taxon>Bacillales</taxon>
        <taxon>Thermoactinomycetaceae</taxon>
        <taxon>Marininema</taxon>
    </lineage>
</organism>
<dbReference type="SMART" id="SM00926">
    <property type="entry name" value="Molybdop_Fe4S4"/>
    <property type="match status" value="1"/>
</dbReference>
<dbReference type="GO" id="GO:0043546">
    <property type="term" value="F:molybdopterin cofactor binding"/>
    <property type="evidence" value="ECO:0007669"/>
    <property type="project" value="InterPro"/>
</dbReference>
<keyword evidence="4" id="KW-0408">Iron</keyword>
<dbReference type="SUPFAM" id="SSF53706">
    <property type="entry name" value="Formate dehydrogenase/DMSO reductase, domains 1-3"/>
    <property type="match status" value="1"/>
</dbReference>
<feature type="compositionally biased region" description="Basic and acidic residues" evidence="6">
    <location>
        <begin position="1"/>
        <end position="12"/>
    </location>
</feature>
<keyword evidence="5" id="KW-0411">Iron-sulfur</keyword>
<dbReference type="PANTHER" id="PTHR43105:SF10">
    <property type="entry name" value="NADH-QUINONE OXIDOREDUCTASE SUBUNIT G"/>
    <property type="match status" value="1"/>
</dbReference>
<proteinExistence type="predicted"/>
<dbReference type="GO" id="GO:0046872">
    <property type="term" value="F:metal ion binding"/>
    <property type="evidence" value="ECO:0007669"/>
    <property type="project" value="UniProtKB-KW"/>
</dbReference>
<evidence type="ECO:0000256" key="3">
    <source>
        <dbReference type="ARBA" id="ARBA00022723"/>
    </source>
</evidence>
<evidence type="ECO:0000313" key="8">
    <source>
        <dbReference type="EMBL" id="SDW24929.1"/>
    </source>
</evidence>
<keyword evidence="3" id="KW-0479">Metal-binding</keyword>
<dbReference type="PANTHER" id="PTHR43105">
    <property type="entry name" value="RESPIRATORY NITRATE REDUCTASE"/>
    <property type="match status" value="1"/>
</dbReference>
<dbReference type="InterPro" id="IPR036188">
    <property type="entry name" value="FAD/NAD-bd_sf"/>
</dbReference>
<dbReference type="PROSITE" id="PS00490">
    <property type="entry name" value="MOLYBDOPTERIN_PROK_2"/>
    <property type="match status" value="1"/>
</dbReference>
<dbReference type="InterPro" id="IPR009010">
    <property type="entry name" value="Asp_de-COase-like_dom_sf"/>
</dbReference>
<dbReference type="Gene3D" id="3.40.228.10">
    <property type="entry name" value="Dimethylsulfoxide Reductase, domain 2"/>
    <property type="match status" value="1"/>
</dbReference>
<evidence type="ECO:0000259" key="7">
    <source>
        <dbReference type="PROSITE" id="PS51669"/>
    </source>
</evidence>
<dbReference type="InterPro" id="IPR006656">
    <property type="entry name" value="Mopterin_OxRdtase"/>
</dbReference>
<dbReference type="PRINTS" id="PR00411">
    <property type="entry name" value="PNDRDTASEI"/>
</dbReference>
<dbReference type="GO" id="GO:0022904">
    <property type="term" value="P:respiratory electron transport chain"/>
    <property type="evidence" value="ECO:0007669"/>
    <property type="project" value="TreeGrafter"/>
</dbReference>
<dbReference type="PROSITE" id="PS51669">
    <property type="entry name" value="4FE4S_MOW_BIS_MGD"/>
    <property type="match status" value="1"/>
</dbReference>
<gene>
    <name evidence="8" type="ORF">SAMN05444487_10258</name>
</gene>
<dbReference type="Gene3D" id="3.40.50.740">
    <property type="match status" value="1"/>
</dbReference>
<dbReference type="Pfam" id="PF04879">
    <property type="entry name" value="Molybdop_Fe4S4"/>
    <property type="match status" value="1"/>
</dbReference>
<reference evidence="8 9" key="1">
    <citation type="submission" date="2016-10" db="EMBL/GenBank/DDBJ databases">
        <authorList>
            <person name="de Groot N.N."/>
        </authorList>
    </citation>
    <scope>NUCLEOTIDE SEQUENCE [LARGE SCALE GENOMIC DNA]</scope>
    <source>
        <strain evidence="8 9">DSM 45610</strain>
    </source>
</reference>
<dbReference type="SUPFAM" id="SSF50692">
    <property type="entry name" value="ADC-like"/>
    <property type="match status" value="1"/>
</dbReference>
<dbReference type="PRINTS" id="PR00368">
    <property type="entry name" value="FADPNR"/>
</dbReference>
<dbReference type="SUPFAM" id="SSF51905">
    <property type="entry name" value="FAD/NAD(P)-binding domain"/>
    <property type="match status" value="1"/>
</dbReference>
<protein>
    <submittedName>
        <fullName evidence="8">Assimilatory nitrate reductase (NADH) alpha subunit apoprotein</fullName>
    </submittedName>
</protein>
<dbReference type="InterPro" id="IPR050123">
    <property type="entry name" value="Prok_molybdopt-oxidoreductase"/>
</dbReference>
<evidence type="ECO:0000256" key="2">
    <source>
        <dbReference type="ARBA" id="ARBA00022485"/>
    </source>
</evidence>
<dbReference type="AlphaFoldDB" id="A0A1H2S1V0"/>
<dbReference type="Gene3D" id="2.20.25.90">
    <property type="entry name" value="ADC-like domains"/>
    <property type="match status" value="1"/>
</dbReference>
<evidence type="ECO:0000313" key="9">
    <source>
        <dbReference type="Proteomes" id="UP000198534"/>
    </source>
</evidence>
<dbReference type="InterPro" id="IPR023753">
    <property type="entry name" value="FAD/NAD-binding_dom"/>
</dbReference>
<dbReference type="InterPro" id="IPR006657">
    <property type="entry name" value="MoPterin_dinucl-bd_dom"/>
</dbReference>
<dbReference type="CDD" id="cd00508">
    <property type="entry name" value="MopB_CT_Fdh-Nap-like"/>
    <property type="match status" value="1"/>
</dbReference>
<dbReference type="GO" id="GO:0016020">
    <property type="term" value="C:membrane"/>
    <property type="evidence" value="ECO:0007669"/>
    <property type="project" value="TreeGrafter"/>
</dbReference>